<feature type="domain" description="Response regulatory" evidence="3">
    <location>
        <begin position="6"/>
        <end position="121"/>
    </location>
</feature>
<evidence type="ECO:0000313" key="4">
    <source>
        <dbReference type="EMBL" id="ENZ81292.1"/>
    </source>
</evidence>
<dbReference type="SUPFAM" id="SSF52172">
    <property type="entry name" value="CheY-like"/>
    <property type="match status" value="1"/>
</dbReference>
<keyword evidence="5" id="KW-1185">Reference proteome</keyword>
<keyword evidence="1 2" id="KW-0597">Phosphoprotein</keyword>
<gene>
    <name evidence="4" type="ORF">OR37_02850</name>
</gene>
<dbReference type="PANTHER" id="PTHR44591">
    <property type="entry name" value="STRESS RESPONSE REGULATOR PROTEIN 1"/>
    <property type="match status" value="1"/>
</dbReference>
<dbReference type="Proteomes" id="UP000013063">
    <property type="component" value="Unassembled WGS sequence"/>
</dbReference>
<name>R0EJI1_CAUVI</name>
<sequence length="127" mass="13840">MLHRDRVLIVDDEFIIAQTLCVYVEDLGLTVCGTAASADEAVALAVDQRPFIVLMDMRLQGDRDGVDASQEIHERVGSKVVFITGSREPATLARIEGDHPSAVLFKPISEGQLVAVIRRLLEEDPGA</sequence>
<dbReference type="STRING" id="1292034.OR37_02850"/>
<dbReference type="eggNOG" id="COG0784">
    <property type="taxonomic scope" value="Bacteria"/>
</dbReference>
<dbReference type="AlphaFoldDB" id="R0EJI1"/>
<dbReference type="InterPro" id="IPR011006">
    <property type="entry name" value="CheY-like_superfamily"/>
</dbReference>
<proteinExistence type="predicted"/>
<dbReference type="Gene3D" id="3.40.50.2300">
    <property type="match status" value="1"/>
</dbReference>
<dbReference type="InterPro" id="IPR001789">
    <property type="entry name" value="Sig_transdc_resp-reg_receiver"/>
</dbReference>
<dbReference type="RefSeq" id="WP_004621188.1">
    <property type="nucleotide sequence ID" value="NZ_APMP01000019.1"/>
</dbReference>
<reference evidence="4 5" key="1">
    <citation type="journal article" date="2013" name="Genome Announc.">
        <title>Draft Genome Sequence for Caulobacter sp. Strain OR37, a Bacterium Tolerant to Heavy Metals.</title>
        <authorList>
            <person name="Utturkar S.M."/>
            <person name="Bollmann A."/>
            <person name="Brzoska R.M."/>
            <person name="Klingeman D.M."/>
            <person name="Epstein S.E."/>
            <person name="Palumbo A.V."/>
            <person name="Brown S.D."/>
        </authorList>
    </citation>
    <scope>NUCLEOTIDE SEQUENCE [LARGE SCALE GENOMIC DNA]</scope>
    <source>
        <strain evidence="4 5">OR37</strain>
    </source>
</reference>
<feature type="modified residue" description="4-aspartylphosphate" evidence="2">
    <location>
        <position position="56"/>
    </location>
</feature>
<dbReference type="EMBL" id="APMP01000019">
    <property type="protein sequence ID" value="ENZ81292.1"/>
    <property type="molecule type" value="Genomic_DNA"/>
</dbReference>
<dbReference type="PANTHER" id="PTHR44591:SF20">
    <property type="entry name" value="PROTEIN PILH"/>
    <property type="match status" value="1"/>
</dbReference>
<protein>
    <recommendedName>
        <fullName evidence="3">Response regulatory domain-containing protein</fullName>
    </recommendedName>
</protein>
<dbReference type="GO" id="GO:0000160">
    <property type="term" value="P:phosphorelay signal transduction system"/>
    <property type="evidence" value="ECO:0007669"/>
    <property type="project" value="InterPro"/>
</dbReference>
<evidence type="ECO:0000313" key="5">
    <source>
        <dbReference type="Proteomes" id="UP000013063"/>
    </source>
</evidence>
<organism evidence="4 5">
    <name type="scientific">Caulobacter vibrioides OR37</name>
    <dbReference type="NCBI Taxonomy" id="1292034"/>
    <lineage>
        <taxon>Bacteria</taxon>
        <taxon>Pseudomonadati</taxon>
        <taxon>Pseudomonadota</taxon>
        <taxon>Alphaproteobacteria</taxon>
        <taxon>Caulobacterales</taxon>
        <taxon>Caulobacteraceae</taxon>
        <taxon>Caulobacter</taxon>
    </lineage>
</organism>
<dbReference type="PATRIC" id="fig|1292034.3.peg.2831"/>
<evidence type="ECO:0000256" key="1">
    <source>
        <dbReference type="ARBA" id="ARBA00022553"/>
    </source>
</evidence>
<dbReference type="InterPro" id="IPR050595">
    <property type="entry name" value="Bact_response_regulator"/>
</dbReference>
<dbReference type="PROSITE" id="PS50110">
    <property type="entry name" value="RESPONSE_REGULATORY"/>
    <property type="match status" value="1"/>
</dbReference>
<evidence type="ECO:0000259" key="3">
    <source>
        <dbReference type="PROSITE" id="PS50110"/>
    </source>
</evidence>
<dbReference type="SMART" id="SM00448">
    <property type="entry name" value="REC"/>
    <property type="match status" value="1"/>
</dbReference>
<accession>R0EJI1</accession>
<dbReference type="Pfam" id="PF00072">
    <property type="entry name" value="Response_reg"/>
    <property type="match status" value="1"/>
</dbReference>
<evidence type="ECO:0000256" key="2">
    <source>
        <dbReference type="PROSITE-ProRule" id="PRU00169"/>
    </source>
</evidence>
<comment type="caution">
    <text evidence="4">The sequence shown here is derived from an EMBL/GenBank/DDBJ whole genome shotgun (WGS) entry which is preliminary data.</text>
</comment>